<sequence>MKKAYPILLVLAMSLPILGFSQESKTVVKSKTFHFLGEDWTYQKFSDGTKSWEADIEEKNWNDTNGTIKKSSKYSGDIATDLGINLWNPSDQTPAVKPWGSWNVEVKYLGRYKASKNFHLNTSLGVNWFNYKLEDRNLIAARTPNGIIWEEFTEGEGTKSKISASYANLTFVPTLLSNNQKLRIGFGGYAGLRLGGRGKFVYEDDNGNSRKQFDKVNMFASNVRYGLRTEIGVGDVNVFLDYDLNNFFMADKGPEVQAISFGISFK</sequence>
<dbReference type="OrthoDB" id="891525at2"/>
<name>A0A326RUY8_9BACT</name>
<keyword evidence="3" id="KW-1185">Reference proteome</keyword>
<dbReference type="EMBL" id="QKTX01000003">
    <property type="protein sequence ID" value="PZV85251.1"/>
    <property type="molecule type" value="Genomic_DNA"/>
</dbReference>
<evidence type="ECO:0008006" key="4">
    <source>
        <dbReference type="Google" id="ProtNLM"/>
    </source>
</evidence>
<evidence type="ECO:0000256" key="1">
    <source>
        <dbReference type="SAM" id="SignalP"/>
    </source>
</evidence>
<organism evidence="2 3">
    <name type="scientific">Algoriphagus aquaeductus</name>
    <dbReference type="NCBI Taxonomy" id="475299"/>
    <lineage>
        <taxon>Bacteria</taxon>
        <taxon>Pseudomonadati</taxon>
        <taxon>Bacteroidota</taxon>
        <taxon>Cytophagia</taxon>
        <taxon>Cytophagales</taxon>
        <taxon>Cyclobacteriaceae</taxon>
        <taxon>Algoriphagus</taxon>
    </lineage>
</organism>
<dbReference type="AlphaFoldDB" id="A0A326RUY8"/>
<feature type="chain" id="PRO_5016267515" description="Outer membrane protein with beta-barrel domain" evidence="1">
    <location>
        <begin position="22"/>
        <end position="266"/>
    </location>
</feature>
<protein>
    <recommendedName>
        <fullName evidence="4">Outer membrane protein with beta-barrel domain</fullName>
    </recommendedName>
</protein>
<evidence type="ECO:0000313" key="2">
    <source>
        <dbReference type="EMBL" id="PZV85251.1"/>
    </source>
</evidence>
<proteinExistence type="predicted"/>
<evidence type="ECO:0000313" key="3">
    <source>
        <dbReference type="Proteomes" id="UP000248917"/>
    </source>
</evidence>
<gene>
    <name evidence="2" type="ORF">CLV31_10341</name>
</gene>
<dbReference type="RefSeq" id="WP_111391722.1">
    <property type="nucleotide sequence ID" value="NZ_JBKBOX010000014.1"/>
</dbReference>
<keyword evidence="1" id="KW-0732">Signal</keyword>
<accession>A0A326RUY8</accession>
<feature type="signal peptide" evidence="1">
    <location>
        <begin position="1"/>
        <end position="21"/>
    </location>
</feature>
<comment type="caution">
    <text evidence="2">The sequence shown here is derived from an EMBL/GenBank/DDBJ whole genome shotgun (WGS) entry which is preliminary data.</text>
</comment>
<dbReference type="Proteomes" id="UP000248917">
    <property type="component" value="Unassembled WGS sequence"/>
</dbReference>
<reference evidence="2 3" key="1">
    <citation type="submission" date="2018-06" db="EMBL/GenBank/DDBJ databases">
        <title>Genomic Encyclopedia of Archaeal and Bacterial Type Strains, Phase II (KMG-II): from individual species to whole genera.</title>
        <authorList>
            <person name="Goeker M."/>
        </authorList>
    </citation>
    <scope>NUCLEOTIDE SEQUENCE [LARGE SCALE GENOMIC DNA]</scope>
    <source>
        <strain evidence="2 3">T4</strain>
    </source>
</reference>